<protein>
    <recommendedName>
        <fullName evidence="2">Ice-binding protein C-terminal domain-containing protein</fullName>
    </recommendedName>
</protein>
<evidence type="ECO:0000313" key="4">
    <source>
        <dbReference type="Proteomes" id="UP000244892"/>
    </source>
</evidence>
<reference evidence="3 4" key="1">
    <citation type="submission" date="2018-05" db="EMBL/GenBank/DDBJ databases">
        <title>complete genome sequence of Aquabacterium olei NBRC 110486.</title>
        <authorList>
            <person name="Tang B."/>
            <person name="Chang J."/>
            <person name="Zhang L."/>
            <person name="Yang H."/>
        </authorList>
    </citation>
    <scope>NUCLEOTIDE SEQUENCE [LARGE SCALE GENOMIC DNA]</scope>
    <source>
        <strain evidence="3 4">NBRC 110486</strain>
    </source>
</reference>
<accession>A0A2U8FU56</accession>
<keyword evidence="4" id="KW-1185">Reference proteome</keyword>
<dbReference type="OrthoDB" id="8753759at2"/>
<proteinExistence type="predicted"/>
<organism evidence="3 4">
    <name type="scientific">Aquabacterium olei</name>
    <dbReference type="NCBI Taxonomy" id="1296669"/>
    <lineage>
        <taxon>Bacteria</taxon>
        <taxon>Pseudomonadati</taxon>
        <taxon>Pseudomonadota</taxon>
        <taxon>Betaproteobacteria</taxon>
        <taxon>Burkholderiales</taxon>
        <taxon>Aquabacterium</taxon>
    </lineage>
</organism>
<dbReference type="Proteomes" id="UP000244892">
    <property type="component" value="Chromosome"/>
</dbReference>
<feature type="signal peptide" evidence="1">
    <location>
        <begin position="1"/>
        <end position="35"/>
    </location>
</feature>
<dbReference type="EMBL" id="CP029210">
    <property type="protein sequence ID" value="AWI54550.1"/>
    <property type="molecule type" value="Genomic_DNA"/>
</dbReference>
<feature type="chain" id="PRO_5015960063" description="Ice-binding protein C-terminal domain-containing protein" evidence="1">
    <location>
        <begin position="36"/>
        <end position="298"/>
    </location>
</feature>
<feature type="domain" description="Ice-binding protein C-terminal" evidence="2">
    <location>
        <begin position="259"/>
        <end position="278"/>
    </location>
</feature>
<dbReference type="RefSeq" id="WP_109037544.1">
    <property type="nucleotide sequence ID" value="NZ_CP029210.1"/>
</dbReference>
<evidence type="ECO:0000256" key="1">
    <source>
        <dbReference type="SAM" id="SignalP"/>
    </source>
</evidence>
<dbReference type="InterPro" id="IPR013424">
    <property type="entry name" value="Ice-binding_C"/>
</dbReference>
<dbReference type="Pfam" id="PF07589">
    <property type="entry name" value="PEP-CTERM"/>
    <property type="match status" value="1"/>
</dbReference>
<dbReference type="KEGG" id="aon:DEH84_14820"/>
<evidence type="ECO:0000259" key="2">
    <source>
        <dbReference type="Pfam" id="PF07589"/>
    </source>
</evidence>
<sequence length="298" mass="31169">MNPLPPRRSAAACTSAPKLVLAALLLALGIDSAHSAIVTLDAGNPGTGSALWLDSESEISWNMGRSTSILFRVTNATVSSDDTPMELVYAAPPSRPGFVTERKLGPLDVDQVTFDSDTFAVKSIRFNVSLHIDVPAFKDGEENLTSTGGAISLHALQIDLLSGRVYADGWGANGAGSVTALHLFDVNQYAASALPRLAYLPPNLASPPSPNVRLSGSFATSEMDVTQPGFAWLSRALGLTPTGNMVLDYATFGTLSTPAVPEPSTWSLMAVGLFGVCAAAHRHAAPPARAKTRRALSA</sequence>
<dbReference type="AlphaFoldDB" id="A0A2U8FU56"/>
<keyword evidence="1" id="KW-0732">Signal</keyword>
<gene>
    <name evidence="3" type="ORF">DEH84_14820</name>
</gene>
<name>A0A2U8FU56_9BURK</name>
<evidence type="ECO:0000313" key="3">
    <source>
        <dbReference type="EMBL" id="AWI54550.1"/>
    </source>
</evidence>